<keyword evidence="3" id="KW-1185">Reference proteome</keyword>
<gene>
    <name evidence="2" type="ORF">GCM10017600_18170</name>
</gene>
<keyword evidence="1" id="KW-1133">Transmembrane helix</keyword>
<keyword evidence="1" id="KW-0472">Membrane</keyword>
<dbReference type="AlphaFoldDB" id="A0A9W6MBU1"/>
<evidence type="ECO:0000313" key="2">
    <source>
        <dbReference type="EMBL" id="GLK08412.1"/>
    </source>
</evidence>
<dbReference type="EMBL" id="BSEV01000002">
    <property type="protein sequence ID" value="GLK08412.1"/>
    <property type="molecule type" value="Genomic_DNA"/>
</dbReference>
<protein>
    <submittedName>
        <fullName evidence="2">Uncharacterized protein</fullName>
    </submittedName>
</protein>
<keyword evidence="1" id="KW-0812">Transmembrane</keyword>
<proteinExistence type="predicted"/>
<sequence length="460" mass="50029">MTREIEDRLRDAFASGVDQHIRAEPLPPARRTLRAIEETPPPAGRALHAVRKILRAVGEPLPPAGRILRAVGNAPRAAGESILSIPRAAHDWYEEQHEFIQMALFFVVFSSFIGASILSMKLFVNPWMNSLFGIHSGPGFVLVGDNHGVTLRNAQKGEIVDRVELPPVSQGSARGTVDHLLAGNGDGRVFYVAQRVTFGQREASVTSFHLVELYGERNRTHTTSGEIPTVTGAAVSSLALSGDGSHLAYSLNGSPPAYGFDGEACDRNETQGFCPVARLVVVDLSTKSTRSWAVDGAERIDNLSWTADHRTLGFTVKSEVRVLDTTAEGDTPVVGRTVARKEGVIAATISPDGRRMLVGRTRESGGDNPHALIIDEYSVADGVRTRTLITSMKIYGEPVPHWSLLRVDSTGDHLLFMSNRYPLSRLDNDLRENEVTPLLSPNASDPGFLNFVSPPMSATW</sequence>
<name>A0A9W6MBU1_9ACTN</name>
<dbReference type="SUPFAM" id="SSF82171">
    <property type="entry name" value="DPP6 N-terminal domain-like"/>
    <property type="match status" value="1"/>
</dbReference>
<dbReference type="InterPro" id="IPR011042">
    <property type="entry name" value="6-blade_b-propeller_TolB-like"/>
</dbReference>
<dbReference type="RefSeq" id="WP_271216902.1">
    <property type="nucleotide sequence ID" value="NZ_BAAAVD010000044.1"/>
</dbReference>
<evidence type="ECO:0000256" key="1">
    <source>
        <dbReference type="SAM" id="Phobius"/>
    </source>
</evidence>
<dbReference type="Proteomes" id="UP001143474">
    <property type="component" value="Unassembled WGS sequence"/>
</dbReference>
<accession>A0A9W6MBU1</accession>
<reference evidence="2" key="2">
    <citation type="submission" date="2023-01" db="EMBL/GenBank/DDBJ databases">
        <authorList>
            <person name="Sun Q."/>
            <person name="Evtushenko L."/>
        </authorList>
    </citation>
    <scope>NUCLEOTIDE SEQUENCE</scope>
    <source>
        <strain evidence="2">VKM Ac-2007</strain>
    </source>
</reference>
<dbReference type="Gene3D" id="2.120.10.30">
    <property type="entry name" value="TolB, C-terminal domain"/>
    <property type="match status" value="1"/>
</dbReference>
<feature type="transmembrane region" description="Helical" evidence="1">
    <location>
        <begin position="103"/>
        <end position="124"/>
    </location>
</feature>
<organism evidence="2 3">
    <name type="scientific">Streptosporangium carneum</name>
    <dbReference type="NCBI Taxonomy" id="47481"/>
    <lineage>
        <taxon>Bacteria</taxon>
        <taxon>Bacillati</taxon>
        <taxon>Actinomycetota</taxon>
        <taxon>Actinomycetes</taxon>
        <taxon>Streptosporangiales</taxon>
        <taxon>Streptosporangiaceae</taxon>
        <taxon>Streptosporangium</taxon>
    </lineage>
</organism>
<evidence type="ECO:0000313" key="3">
    <source>
        <dbReference type="Proteomes" id="UP001143474"/>
    </source>
</evidence>
<reference evidence="2" key="1">
    <citation type="journal article" date="2014" name="Int. J. Syst. Evol. Microbiol.">
        <title>Complete genome sequence of Corynebacterium casei LMG S-19264T (=DSM 44701T), isolated from a smear-ripened cheese.</title>
        <authorList>
            <consortium name="US DOE Joint Genome Institute (JGI-PGF)"/>
            <person name="Walter F."/>
            <person name="Albersmeier A."/>
            <person name="Kalinowski J."/>
            <person name="Ruckert C."/>
        </authorList>
    </citation>
    <scope>NUCLEOTIDE SEQUENCE</scope>
    <source>
        <strain evidence="2">VKM Ac-2007</strain>
    </source>
</reference>
<comment type="caution">
    <text evidence="2">The sequence shown here is derived from an EMBL/GenBank/DDBJ whole genome shotgun (WGS) entry which is preliminary data.</text>
</comment>